<organism evidence="1 2">
    <name type="scientific">Micavibrio aeruginosavorus</name>
    <dbReference type="NCBI Taxonomy" id="349221"/>
    <lineage>
        <taxon>Bacteria</taxon>
        <taxon>Pseudomonadati</taxon>
        <taxon>Bdellovibrionota</taxon>
        <taxon>Bdellovibrionia</taxon>
        <taxon>Bdellovibrionales</taxon>
        <taxon>Pseudobdellovibrionaceae</taxon>
        <taxon>Micavibrio</taxon>
    </lineage>
</organism>
<sequence length="120" mass="13234">MLNPFSEDLSSATTETVDIPVWPGSVSARMKVDVAVSPHGQVLVLHDQPFPSYLEWIEFDAESGEMTFVTAGGKIQGLGLTIFAPMNRHVAKAHEVCTICIRNNEIRDMGLVPMTVRNKH</sequence>
<name>A0A7T5R461_9BACT</name>
<dbReference type="AlphaFoldDB" id="A0A7T5R461"/>
<reference evidence="1 2" key="1">
    <citation type="submission" date="2020-07" db="EMBL/GenBank/DDBJ databases">
        <title>Huge and variable diversity of episymbiotic CPR bacteria and DPANN archaea in groundwater ecosystems.</title>
        <authorList>
            <person name="He C.Y."/>
            <person name="Keren R."/>
            <person name="Whittaker M."/>
            <person name="Farag I.F."/>
            <person name="Doudna J."/>
            <person name="Cate J.H.D."/>
            <person name="Banfield J.F."/>
        </authorList>
    </citation>
    <scope>NUCLEOTIDE SEQUENCE [LARGE SCALE GENOMIC DNA]</scope>
    <source>
        <strain evidence="1">NC_groundwater_70_Ag_B-0.1um_54_66</strain>
    </source>
</reference>
<proteinExistence type="predicted"/>
<protein>
    <submittedName>
        <fullName evidence="1">Uncharacterized protein</fullName>
    </submittedName>
</protein>
<accession>A0A7T5R461</accession>
<gene>
    <name evidence="1" type="ORF">HYS17_05450</name>
</gene>
<evidence type="ECO:0000313" key="2">
    <source>
        <dbReference type="Proteomes" id="UP000595362"/>
    </source>
</evidence>
<dbReference type="EMBL" id="CP066681">
    <property type="protein sequence ID" value="QQG37207.1"/>
    <property type="molecule type" value="Genomic_DNA"/>
</dbReference>
<evidence type="ECO:0000313" key="1">
    <source>
        <dbReference type="EMBL" id="QQG37207.1"/>
    </source>
</evidence>
<dbReference type="Proteomes" id="UP000595362">
    <property type="component" value="Chromosome"/>
</dbReference>